<comment type="similarity">
    <text evidence="1">Belongs to the short-chain dehydrogenases/reductases (SDR) family.</text>
</comment>
<gene>
    <name evidence="4" type="ORF">E0Z10_g1765</name>
</gene>
<dbReference type="InterPro" id="IPR002347">
    <property type="entry name" value="SDR_fam"/>
</dbReference>
<evidence type="ECO:0000256" key="1">
    <source>
        <dbReference type="ARBA" id="ARBA00006484"/>
    </source>
</evidence>
<dbReference type="EMBL" id="SKBN01000019">
    <property type="protein sequence ID" value="TGJ87043.1"/>
    <property type="molecule type" value="Genomic_DNA"/>
</dbReference>
<dbReference type="InterPro" id="IPR036291">
    <property type="entry name" value="NAD(P)-bd_dom_sf"/>
</dbReference>
<comment type="caution">
    <text evidence="4">The sequence shown here is derived from an EMBL/GenBank/DDBJ whole genome shotgun (WGS) entry which is preliminary data.</text>
</comment>
<dbReference type="STRING" id="37992.A0A4Z0Z802"/>
<dbReference type="PANTHER" id="PTHR43180:SF80">
    <property type="entry name" value="NAD(P)-BINDING PROTEIN"/>
    <property type="match status" value="1"/>
</dbReference>
<evidence type="ECO:0000313" key="5">
    <source>
        <dbReference type="Proteomes" id="UP000297716"/>
    </source>
</evidence>
<sequence>MASLSIEEHDISSQAGKVAIVTGGSSGIGLATTKILAEKGATVHVLDINPPTDISIVNVQYHRCDVTKWEDLRSAFERIGHVDYVFPNAGVLEGNEQHFADETDAEGHLLEPNYRVLDVNLKAVYNVVKLAWSQMRKQEKGLPYGIVITISIAAYAPDQGYSVYSGAKIALLGLVRSLRSVMIRDGITINGVAPNATITGMLPAHNAEPLKQMNIPYSEPHSVGRALVYSAIATQDREVQLYGKDKDANLWTRGRWNGRVIMVFGETYTELEEPIADLRPFWLGRENATVVRRQQALSDLRPEQ</sequence>
<dbReference type="SUPFAM" id="SSF51735">
    <property type="entry name" value="NAD(P)-binding Rossmann-fold domains"/>
    <property type="match status" value="1"/>
</dbReference>
<keyword evidence="2" id="KW-0521">NADP</keyword>
<accession>A0A4Z0Z802</accession>
<keyword evidence="5" id="KW-1185">Reference proteome</keyword>
<evidence type="ECO:0000256" key="2">
    <source>
        <dbReference type="ARBA" id="ARBA00022857"/>
    </source>
</evidence>
<dbReference type="Pfam" id="PF00106">
    <property type="entry name" value="adh_short"/>
    <property type="match status" value="1"/>
</dbReference>
<dbReference type="AlphaFoldDB" id="A0A4Z0Z802"/>
<dbReference type="Gene3D" id="3.40.50.720">
    <property type="entry name" value="NAD(P)-binding Rossmann-like Domain"/>
    <property type="match status" value="1"/>
</dbReference>
<dbReference type="PROSITE" id="PS00061">
    <property type="entry name" value="ADH_SHORT"/>
    <property type="match status" value="1"/>
</dbReference>
<organism evidence="4 5">
    <name type="scientific">Xylaria hypoxylon</name>
    <dbReference type="NCBI Taxonomy" id="37992"/>
    <lineage>
        <taxon>Eukaryota</taxon>
        <taxon>Fungi</taxon>
        <taxon>Dikarya</taxon>
        <taxon>Ascomycota</taxon>
        <taxon>Pezizomycotina</taxon>
        <taxon>Sordariomycetes</taxon>
        <taxon>Xylariomycetidae</taxon>
        <taxon>Xylariales</taxon>
        <taxon>Xylariaceae</taxon>
        <taxon>Xylaria</taxon>
    </lineage>
</organism>
<keyword evidence="3" id="KW-0560">Oxidoreductase</keyword>
<reference evidence="4 5" key="1">
    <citation type="submission" date="2019-03" db="EMBL/GenBank/DDBJ databases">
        <title>Draft genome sequence of Xylaria hypoxylon DSM 108379, a ubiquitous saprotrophic-parasitic fungi on hardwood.</title>
        <authorList>
            <person name="Buettner E."/>
            <person name="Leonhardt S."/>
            <person name="Gebauer A.M."/>
            <person name="Liers C."/>
            <person name="Hofrichter M."/>
            <person name="Kellner H."/>
        </authorList>
    </citation>
    <scope>NUCLEOTIDE SEQUENCE [LARGE SCALE GENOMIC DNA]</scope>
    <source>
        <strain evidence="4 5">DSM 108379</strain>
    </source>
</reference>
<dbReference type="GO" id="GO:0016491">
    <property type="term" value="F:oxidoreductase activity"/>
    <property type="evidence" value="ECO:0007669"/>
    <property type="project" value="UniProtKB-KW"/>
</dbReference>
<dbReference type="InterPro" id="IPR020904">
    <property type="entry name" value="Sc_DH/Rdtase_CS"/>
</dbReference>
<dbReference type="PRINTS" id="PR00081">
    <property type="entry name" value="GDHRDH"/>
</dbReference>
<evidence type="ECO:0000313" key="4">
    <source>
        <dbReference type="EMBL" id="TGJ87043.1"/>
    </source>
</evidence>
<dbReference type="Proteomes" id="UP000297716">
    <property type="component" value="Unassembled WGS sequence"/>
</dbReference>
<protein>
    <submittedName>
        <fullName evidence="4">Uncharacterized protein</fullName>
    </submittedName>
</protein>
<dbReference type="OrthoDB" id="37659at2759"/>
<dbReference type="PANTHER" id="PTHR43180">
    <property type="entry name" value="3-OXOACYL-(ACYL-CARRIER-PROTEIN) REDUCTASE (AFU_ORTHOLOGUE AFUA_6G11210)"/>
    <property type="match status" value="1"/>
</dbReference>
<name>A0A4Z0Z802_9PEZI</name>
<evidence type="ECO:0000256" key="3">
    <source>
        <dbReference type="ARBA" id="ARBA00023002"/>
    </source>
</evidence>
<proteinExistence type="inferred from homology"/>